<dbReference type="InterPro" id="IPR025441">
    <property type="entry name" value="DUF4181"/>
</dbReference>
<feature type="transmembrane region" description="Helical" evidence="1">
    <location>
        <begin position="6"/>
        <end position="23"/>
    </location>
</feature>
<dbReference type="Proteomes" id="UP000743001">
    <property type="component" value="Unassembled WGS sequence"/>
</dbReference>
<dbReference type="EMBL" id="JAHLQJ010000007">
    <property type="protein sequence ID" value="MBU5672048.1"/>
    <property type="molecule type" value="Genomic_DNA"/>
</dbReference>
<comment type="caution">
    <text evidence="2">The sequence shown here is derived from an EMBL/GenBank/DDBJ whole genome shotgun (WGS) entry which is preliminary data.</text>
</comment>
<proteinExistence type="predicted"/>
<gene>
    <name evidence="2" type="ORF">KQJ23_09465</name>
</gene>
<keyword evidence="1" id="KW-1133">Transmembrane helix</keyword>
<sequence>MIGGILLIVVALGILNQILRIWLVSERGELSEEGKERNIWGKIILSIGGVIGFLLVNFLAGAESEIMKWYWLLLLIISGGFQAWLDWTYRRQTREYLVSTIMLILGLACLAAWMWLVY</sequence>
<keyword evidence="3" id="KW-1185">Reference proteome</keyword>
<keyword evidence="1" id="KW-0812">Transmembrane</keyword>
<accession>A0ABS6FPV4</accession>
<evidence type="ECO:0000313" key="3">
    <source>
        <dbReference type="Proteomes" id="UP000743001"/>
    </source>
</evidence>
<organism evidence="2 3">
    <name type="scientific">Paenibacillus brevis</name>
    <dbReference type="NCBI Taxonomy" id="2841508"/>
    <lineage>
        <taxon>Bacteria</taxon>
        <taxon>Bacillati</taxon>
        <taxon>Bacillota</taxon>
        <taxon>Bacilli</taxon>
        <taxon>Bacillales</taxon>
        <taxon>Paenibacillaceae</taxon>
        <taxon>Paenibacillus</taxon>
    </lineage>
</organism>
<name>A0ABS6FPV4_9BACL</name>
<feature type="transmembrane region" description="Helical" evidence="1">
    <location>
        <begin position="43"/>
        <end position="62"/>
    </location>
</feature>
<evidence type="ECO:0000313" key="2">
    <source>
        <dbReference type="EMBL" id="MBU5672048.1"/>
    </source>
</evidence>
<dbReference type="Pfam" id="PF13789">
    <property type="entry name" value="DUF4181"/>
    <property type="match status" value="1"/>
</dbReference>
<dbReference type="RefSeq" id="WP_216478596.1">
    <property type="nucleotide sequence ID" value="NZ_JAHLQJ010000007.1"/>
</dbReference>
<reference evidence="2 3" key="1">
    <citation type="submission" date="2021-06" db="EMBL/GenBank/DDBJ databases">
        <authorList>
            <person name="Sun Q."/>
            <person name="Li D."/>
        </authorList>
    </citation>
    <scope>NUCLEOTIDE SEQUENCE [LARGE SCALE GENOMIC DNA]</scope>
    <source>
        <strain evidence="2 3">MSJ-6</strain>
    </source>
</reference>
<protein>
    <submittedName>
        <fullName evidence="2">DUF4181 domain-containing protein</fullName>
    </submittedName>
</protein>
<evidence type="ECO:0000256" key="1">
    <source>
        <dbReference type="SAM" id="Phobius"/>
    </source>
</evidence>
<feature type="transmembrane region" description="Helical" evidence="1">
    <location>
        <begin position="68"/>
        <end position="85"/>
    </location>
</feature>
<feature type="transmembrane region" description="Helical" evidence="1">
    <location>
        <begin position="97"/>
        <end position="116"/>
    </location>
</feature>
<keyword evidence="1" id="KW-0472">Membrane</keyword>